<comment type="caution">
    <text evidence="1">The sequence shown here is derived from an EMBL/GenBank/DDBJ whole genome shotgun (WGS) entry which is preliminary data.</text>
</comment>
<organism evidence="1 2">
    <name type="scientific">Demequina zhanjiangensis</name>
    <dbReference type="NCBI Taxonomy" id="3051659"/>
    <lineage>
        <taxon>Bacteria</taxon>
        <taxon>Bacillati</taxon>
        <taxon>Actinomycetota</taxon>
        <taxon>Actinomycetes</taxon>
        <taxon>Micrococcales</taxon>
        <taxon>Demequinaceae</taxon>
        <taxon>Demequina</taxon>
    </lineage>
</organism>
<accession>A0ABT8G019</accession>
<dbReference type="Proteomes" id="UP001172738">
    <property type="component" value="Unassembled WGS sequence"/>
</dbReference>
<name>A0ABT8G019_9MICO</name>
<dbReference type="PANTHER" id="PTHR37816">
    <property type="entry name" value="YALI0E33011P"/>
    <property type="match status" value="1"/>
</dbReference>
<dbReference type="PANTHER" id="PTHR37816:SF1">
    <property type="entry name" value="TOXIN"/>
    <property type="match status" value="1"/>
</dbReference>
<protein>
    <submittedName>
        <fullName evidence="1">AAA family ATPase</fullName>
    </submittedName>
</protein>
<keyword evidence="2" id="KW-1185">Reference proteome</keyword>
<dbReference type="SUPFAM" id="SSF52540">
    <property type="entry name" value="P-loop containing nucleoside triphosphate hydrolases"/>
    <property type="match status" value="1"/>
</dbReference>
<proteinExistence type="predicted"/>
<evidence type="ECO:0000313" key="1">
    <source>
        <dbReference type="EMBL" id="MDN4472491.1"/>
    </source>
</evidence>
<dbReference type="Gene3D" id="3.40.50.300">
    <property type="entry name" value="P-loop containing nucleotide triphosphate hydrolases"/>
    <property type="match status" value="1"/>
</dbReference>
<dbReference type="InterPro" id="IPR052922">
    <property type="entry name" value="Cytidylate_Kinase-2"/>
</dbReference>
<sequence>MLTFADPLPRRPQRVLIAGVSGTGKTTLAGRLSPIVGLPHTEIDALFHGPEWTRRDEFMDDVRALASADAWITEWQYREARPLLAERADLLIWLDLPFLTVTLPRVIRRTVRRRLRREELWSGNIERPFPTILTDREHIVRWAWSRRGYYRTLIPTLPPEHPDLAIVRLRSQREVERWVAGPLVASVRADDS</sequence>
<dbReference type="InterPro" id="IPR027417">
    <property type="entry name" value="P-loop_NTPase"/>
</dbReference>
<reference evidence="1" key="1">
    <citation type="submission" date="2023-06" db="EMBL/GenBank/DDBJ databases">
        <title>SYSU T00b26.</title>
        <authorList>
            <person name="Gao L."/>
            <person name="Fang B.-Z."/>
            <person name="Li W.-J."/>
        </authorList>
    </citation>
    <scope>NUCLEOTIDE SEQUENCE</scope>
    <source>
        <strain evidence="1">SYSU T00b26</strain>
    </source>
</reference>
<evidence type="ECO:0000313" key="2">
    <source>
        <dbReference type="Proteomes" id="UP001172738"/>
    </source>
</evidence>
<dbReference type="EMBL" id="JAUHPV010000003">
    <property type="protein sequence ID" value="MDN4472491.1"/>
    <property type="molecule type" value="Genomic_DNA"/>
</dbReference>
<gene>
    <name evidence="1" type="ORF">QQX04_05730</name>
</gene>
<dbReference type="RefSeq" id="WP_301127114.1">
    <property type="nucleotide sequence ID" value="NZ_JAUHPV010000003.1"/>
</dbReference>